<dbReference type="AlphaFoldDB" id="A0A928DRS8"/>
<protein>
    <submittedName>
        <fullName evidence="1">Uncharacterized protein</fullName>
    </submittedName>
</protein>
<reference evidence="1" key="1">
    <citation type="submission" date="2019-04" db="EMBL/GenBank/DDBJ databases">
        <title>Evolution of Biomass-Degrading Anaerobic Consortia Revealed by Metagenomics.</title>
        <authorList>
            <person name="Peng X."/>
        </authorList>
    </citation>
    <scope>NUCLEOTIDE SEQUENCE</scope>
    <source>
        <strain evidence="1">SIG66</strain>
    </source>
</reference>
<evidence type="ECO:0000313" key="2">
    <source>
        <dbReference type="Proteomes" id="UP000725649"/>
    </source>
</evidence>
<organism evidence="1 2">
    <name type="scientific">Candidatus Avelusimicrobium gallicola</name>
    <dbReference type="NCBI Taxonomy" id="2562704"/>
    <lineage>
        <taxon>Bacteria</taxon>
        <taxon>Pseudomonadati</taxon>
        <taxon>Elusimicrobiota</taxon>
        <taxon>Elusimicrobia</taxon>
        <taxon>Elusimicrobiales</taxon>
        <taxon>Elusimicrobiaceae</taxon>
        <taxon>Candidatus Avelusimicrobium</taxon>
    </lineage>
</organism>
<dbReference type="EMBL" id="SUVG01000005">
    <property type="protein sequence ID" value="MBE6421502.1"/>
    <property type="molecule type" value="Genomic_DNA"/>
</dbReference>
<dbReference type="Proteomes" id="UP000725649">
    <property type="component" value="Unassembled WGS sequence"/>
</dbReference>
<sequence>MKKKIKDILFQELLKQAGRRIRTYLKVNKKTTPAKSLSISDSEFENGDAFVAQLKKDLALESIRITSDNIGGFLLNLITQMERVQQFCAVQQLKRNRINAQCKTCIKRIDAAKEIVLLYLNQTFDERRENFEQLFSLADKALLHTNSEKLILILEKIKQLADSSPFKDLQSVLNTQQALKDKDHEWDF</sequence>
<accession>A0A928DRS8</accession>
<proteinExistence type="predicted"/>
<name>A0A928DRS8_9BACT</name>
<evidence type="ECO:0000313" key="1">
    <source>
        <dbReference type="EMBL" id="MBE6421502.1"/>
    </source>
</evidence>
<gene>
    <name evidence="1" type="ORF">E7027_05170</name>
</gene>
<comment type="caution">
    <text evidence="1">The sequence shown here is derived from an EMBL/GenBank/DDBJ whole genome shotgun (WGS) entry which is preliminary data.</text>
</comment>